<sequence>MTSAGSCTLLFDKLVANSCVSFIWSGSFDYMIHETWIPKDCSSAFSVNGWNTE</sequence>
<proteinExistence type="predicted"/>
<evidence type="ECO:0000313" key="1">
    <source>
        <dbReference type="EnsemblPlants" id="EMT26891"/>
    </source>
</evidence>
<dbReference type="EnsemblPlants" id="EMT26891">
    <property type="protein sequence ID" value="EMT26891"/>
    <property type="gene ID" value="F775_24989"/>
</dbReference>
<accession>M8CT31</accession>
<name>M8CT31_AEGTA</name>
<protein>
    <submittedName>
        <fullName evidence="1">Uncharacterized protein</fullName>
    </submittedName>
</protein>
<dbReference type="AlphaFoldDB" id="M8CT31"/>
<organism evidence="1">
    <name type="scientific">Aegilops tauschii</name>
    <name type="common">Tausch's goatgrass</name>
    <name type="synonym">Aegilops squarrosa</name>
    <dbReference type="NCBI Taxonomy" id="37682"/>
    <lineage>
        <taxon>Eukaryota</taxon>
        <taxon>Viridiplantae</taxon>
        <taxon>Streptophyta</taxon>
        <taxon>Embryophyta</taxon>
        <taxon>Tracheophyta</taxon>
        <taxon>Spermatophyta</taxon>
        <taxon>Magnoliopsida</taxon>
        <taxon>Liliopsida</taxon>
        <taxon>Poales</taxon>
        <taxon>Poaceae</taxon>
        <taxon>BOP clade</taxon>
        <taxon>Pooideae</taxon>
        <taxon>Triticodae</taxon>
        <taxon>Triticeae</taxon>
        <taxon>Triticinae</taxon>
        <taxon>Aegilops</taxon>
    </lineage>
</organism>
<reference evidence="1" key="1">
    <citation type="submission" date="2015-06" db="UniProtKB">
        <authorList>
            <consortium name="EnsemblPlants"/>
        </authorList>
    </citation>
    <scope>IDENTIFICATION</scope>
</reference>